<dbReference type="InterPro" id="IPR027417">
    <property type="entry name" value="P-loop_NTPase"/>
</dbReference>
<dbReference type="PANTHER" id="PTHR10903">
    <property type="entry name" value="GTPASE, IMAP FAMILY MEMBER-RELATED"/>
    <property type="match status" value="1"/>
</dbReference>
<keyword evidence="11" id="KW-1185">Reference proteome</keyword>
<dbReference type="InterPro" id="IPR006703">
    <property type="entry name" value="G_AIG1"/>
</dbReference>
<dbReference type="SUPFAM" id="SSF57667">
    <property type="entry name" value="beta-beta-alpha zinc fingers"/>
    <property type="match status" value="1"/>
</dbReference>
<dbReference type="InterPro" id="IPR045058">
    <property type="entry name" value="GIMA/IAN/Toc"/>
</dbReference>
<name>A0ABQ8MY49_LABRO</name>
<dbReference type="SUPFAM" id="SSF52540">
    <property type="entry name" value="P-loop containing nucleoside triphosphate hydrolases"/>
    <property type="match status" value="1"/>
</dbReference>
<dbReference type="PANTHER" id="PTHR10903:SF107">
    <property type="entry name" value="GTPASE IMAP FAMILY MEMBER 4-LIKE-RELATED"/>
    <property type="match status" value="1"/>
</dbReference>
<sequence length="488" mass="55601">MSAVWQYFSLKSEKDSVAQCNTCHAQVSRGGTEPGKFNMSNLIAHLKQHHKTLHEDFRKTTELKKQSSGNFKQPALPETLAKRDKFPRDSKKALTLTEKICQFIVLDDQPLSVLSNIGFKRLIEHLEPRYVMPSRHYIVDKTIPQMHKEVKECIAMHLDKASAVSFTTDIWSSDHCPLSLLSLTAHWIDADFTLQRAVLHAREFRAQTKKRFFPPKDVSHSNSDAIAPPPGLCLQIISLFVFHMVCRSSSGVCLSNDQVAPPLRLLIVGQKRTGKSSVGNTILGKDVFNTWGGTNSAVAHGESEDRQLMLVDACGWGTDENLVPKQEKLELLNALSLCEPGPHVILLVIPLLYFSHSEKAALQKRMEILTEGVWRHTMVVFTLGDRLRDCSIQDHIQTAGRDLQWLMEKCRYRYHVLNNKIPQDRQQVSGLLDRAEDMLMENGGWHFSLHMYSRLEEEWSRREREMQERIVKRQAEGGETNRGLAVCM</sequence>
<dbReference type="InterPro" id="IPR036236">
    <property type="entry name" value="Znf_C2H2_sf"/>
</dbReference>
<evidence type="ECO:0000256" key="1">
    <source>
        <dbReference type="ARBA" id="ARBA00008535"/>
    </source>
</evidence>
<dbReference type="SUPFAM" id="SSF140996">
    <property type="entry name" value="Hermes dimerisation domain"/>
    <property type="match status" value="1"/>
</dbReference>
<comment type="caution">
    <text evidence="10">The sequence shown here is derived from an EMBL/GenBank/DDBJ whole genome shotgun (WGS) entry which is preliminary data.</text>
</comment>
<proteinExistence type="inferred from homology"/>
<dbReference type="EMBL" id="JACTAM010000002">
    <property type="protein sequence ID" value="KAI2667778.1"/>
    <property type="molecule type" value="Genomic_DNA"/>
</dbReference>
<evidence type="ECO:0000256" key="3">
    <source>
        <dbReference type="ARBA" id="ARBA00022741"/>
    </source>
</evidence>
<dbReference type="Pfam" id="PF04548">
    <property type="entry name" value="AIG1"/>
    <property type="match status" value="1"/>
</dbReference>
<dbReference type="SMART" id="SM00614">
    <property type="entry name" value="ZnF_BED"/>
    <property type="match status" value="1"/>
</dbReference>
<keyword evidence="4 7" id="KW-0863">Zinc-finger</keyword>
<feature type="domain" description="BED-type" evidence="8">
    <location>
        <begin position="1"/>
        <end position="57"/>
    </location>
</feature>
<organism evidence="10 11">
    <name type="scientific">Labeo rohita</name>
    <name type="common">Indian major carp</name>
    <name type="synonym">Cyprinus rohita</name>
    <dbReference type="NCBI Taxonomy" id="84645"/>
    <lineage>
        <taxon>Eukaryota</taxon>
        <taxon>Metazoa</taxon>
        <taxon>Chordata</taxon>
        <taxon>Craniata</taxon>
        <taxon>Vertebrata</taxon>
        <taxon>Euteleostomi</taxon>
        <taxon>Actinopterygii</taxon>
        <taxon>Neopterygii</taxon>
        <taxon>Teleostei</taxon>
        <taxon>Ostariophysi</taxon>
        <taxon>Cypriniformes</taxon>
        <taxon>Cyprinidae</taxon>
        <taxon>Labeoninae</taxon>
        <taxon>Labeonini</taxon>
        <taxon>Labeo</taxon>
    </lineage>
</organism>
<evidence type="ECO:0000256" key="7">
    <source>
        <dbReference type="PROSITE-ProRule" id="PRU00027"/>
    </source>
</evidence>
<keyword evidence="6" id="KW-0342">GTP-binding</keyword>
<evidence type="ECO:0000259" key="8">
    <source>
        <dbReference type="PROSITE" id="PS50808"/>
    </source>
</evidence>
<evidence type="ECO:0000256" key="4">
    <source>
        <dbReference type="ARBA" id="ARBA00022771"/>
    </source>
</evidence>
<evidence type="ECO:0000256" key="6">
    <source>
        <dbReference type="ARBA" id="ARBA00023134"/>
    </source>
</evidence>
<feature type="domain" description="AIG1-type G" evidence="9">
    <location>
        <begin position="260"/>
        <end position="456"/>
    </location>
</feature>
<reference evidence="10 11" key="1">
    <citation type="submission" date="2022-01" db="EMBL/GenBank/DDBJ databases">
        <title>A high-quality chromosome-level genome assembly of rohu carp, Labeo rohita.</title>
        <authorList>
            <person name="Arick M.A. II"/>
            <person name="Hsu C.-Y."/>
            <person name="Magbanua Z."/>
            <person name="Pechanova O."/>
            <person name="Grover C."/>
            <person name="Miller E."/>
            <person name="Thrash A."/>
            <person name="Ezzel L."/>
            <person name="Alam S."/>
            <person name="Benzie J."/>
            <person name="Hamilton M."/>
            <person name="Karsi A."/>
            <person name="Lawrence M.L."/>
            <person name="Peterson D.G."/>
        </authorList>
    </citation>
    <scope>NUCLEOTIDE SEQUENCE [LARGE SCALE GENOMIC DNA]</scope>
    <source>
        <strain evidence="11">BAU-BD-2019</strain>
        <tissue evidence="10">Blood</tissue>
    </source>
</reference>
<dbReference type="PROSITE" id="PS50808">
    <property type="entry name" value="ZF_BED"/>
    <property type="match status" value="1"/>
</dbReference>
<dbReference type="InterPro" id="IPR003656">
    <property type="entry name" value="Znf_BED"/>
</dbReference>
<evidence type="ECO:0000256" key="5">
    <source>
        <dbReference type="ARBA" id="ARBA00022833"/>
    </source>
</evidence>
<keyword evidence="5" id="KW-0862">Zinc</keyword>
<comment type="similarity">
    <text evidence="1">Belongs to the TRAFAC class TrmE-Era-EngA-EngB-Septin-like GTPase superfamily. AIG1/Toc34/Toc159-like paraseptin GTPase family. IAN subfamily.</text>
</comment>
<evidence type="ECO:0000313" key="10">
    <source>
        <dbReference type="EMBL" id="KAI2667778.1"/>
    </source>
</evidence>
<dbReference type="Pfam" id="PF02892">
    <property type="entry name" value="zf-BED"/>
    <property type="match status" value="1"/>
</dbReference>
<keyword evidence="3" id="KW-0547">Nucleotide-binding</keyword>
<accession>A0ABQ8MY49</accession>
<gene>
    <name evidence="10" type="ORF">H4Q32_004353</name>
</gene>
<evidence type="ECO:0000256" key="2">
    <source>
        <dbReference type="ARBA" id="ARBA00022723"/>
    </source>
</evidence>
<dbReference type="Proteomes" id="UP000830375">
    <property type="component" value="Unassembled WGS sequence"/>
</dbReference>
<protein>
    <submittedName>
        <fullName evidence="10">GTPase IMAP family member 4</fullName>
    </submittedName>
</protein>
<keyword evidence="2" id="KW-0479">Metal-binding</keyword>
<evidence type="ECO:0000259" key="9">
    <source>
        <dbReference type="PROSITE" id="PS51720"/>
    </source>
</evidence>
<dbReference type="Gene3D" id="3.40.50.300">
    <property type="entry name" value="P-loop containing nucleotide triphosphate hydrolases"/>
    <property type="match status" value="1"/>
</dbReference>
<dbReference type="PROSITE" id="PS51720">
    <property type="entry name" value="G_AIG1"/>
    <property type="match status" value="1"/>
</dbReference>
<evidence type="ECO:0000313" key="11">
    <source>
        <dbReference type="Proteomes" id="UP000830375"/>
    </source>
</evidence>